<feature type="region of interest" description="Disordered" evidence="3">
    <location>
        <begin position="417"/>
        <end position="451"/>
    </location>
</feature>
<dbReference type="PANTHER" id="PTHR12415">
    <property type="entry name" value="TYROSYL-DNA PHOSPHODIESTERASE 1"/>
    <property type="match status" value="1"/>
</dbReference>
<sequence length="499" mass="54272">MAGQDVPELSSDADDDEALRYAIALSLQDEQGAPQDAPDKSKVTEISEDKKSTGDLPGANTTTFGSLFRDGAVKKTWAYGYPRTEDDIKIEEVLQRDQLELAVLSSFQWDDEWLMSKVDMLRTRLLLVAYAADQDQKTAMQANAPPNVRFCFPPMSGRGAMHSKLQLLKYPGSLRIVVPTGNLVSYDWGETGVMENVGLISSPGLHLLMVFLIDLPLLSETSHKNREQQQQQQPTGFFTELSRFLRAAGIDDNMIQSLSRYDFTRTANLGFVYTIVVGYCGLGDTVAVLGLATSTGAVDVDIVAASLGSINRDLIGAIYNACQGDNGMKEYNERTSRKRGQKMPADVLPQQLQDHVRIYFPAETTVAKSRGGRGAAGTICVHARWWRSPSFPTGLVRDCENVRDGLLLHSKMMFVRPSSSSSSSSFFSADPGPTSDDGAGGGSGTNSASSGGKKAWAYVGSANLSESAWTRLDEHVYKRWCAGAGACADESPWKTIWAG</sequence>
<dbReference type="RefSeq" id="XP_035318940.1">
    <property type="nucleotide sequence ID" value="XM_035465065.1"/>
</dbReference>
<evidence type="ECO:0000313" key="4">
    <source>
        <dbReference type="EMBL" id="KAF4120288.1"/>
    </source>
</evidence>
<dbReference type="SUPFAM" id="SSF56024">
    <property type="entry name" value="Phospholipase D/nuclease"/>
    <property type="match status" value="2"/>
</dbReference>
<proteinExistence type="predicted"/>
<keyword evidence="5" id="KW-1185">Reference proteome</keyword>
<evidence type="ECO:0000256" key="1">
    <source>
        <dbReference type="PIRSR" id="PIRSR610347-1"/>
    </source>
</evidence>
<feature type="compositionally biased region" description="Basic and acidic residues" evidence="3">
    <location>
        <begin position="37"/>
        <end position="53"/>
    </location>
</feature>
<gene>
    <name evidence="4" type="ORF">GMORB2_3089</name>
</gene>
<dbReference type="GO" id="GO:0006281">
    <property type="term" value="P:DNA repair"/>
    <property type="evidence" value="ECO:0007669"/>
    <property type="project" value="InterPro"/>
</dbReference>
<dbReference type="GO" id="GO:0017005">
    <property type="term" value="F:3'-tyrosyl-DNA phosphodiesterase activity"/>
    <property type="evidence" value="ECO:0007669"/>
    <property type="project" value="TreeGrafter"/>
</dbReference>
<evidence type="ECO:0000256" key="2">
    <source>
        <dbReference type="PIRSR" id="PIRSR610347-2"/>
    </source>
</evidence>
<dbReference type="GeneID" id="55969317"/>
<name>A0A9P5CYD5_9HYPO</name>
<feature type="compositionally biased region" description="Low complexity" evidence="3">
    <location>
        <begin position="418"/>
        <end position="437"/>
    </location>
</feature>
<feature type="active site" description="Nucleophile" evidence="1">
    <location>
        <position position="162"/>
    </location>
</feature>
<evidence type="ECO:0000313" key="5">
    <source>
        <dbReference type="Proteomes" id="UP000749293"/>
    </source>
</evidence>
<organism evidence="4 5">
    <name type="scientific">Geosmithia morbida</name>
    <dbReference type="NCBI Taxonomy" id="1094350"/>
    <lineage>
        <taxon>Eukaryota</taxon>
        <taxon>Fungi</taxon>
        <taxon>Dikarya</taxon>
        <taxon>Ascomycota</taxon>
        <taxon>Pezizomycotina</taxon>
        <taxon>Sordariomycetes</taxon>
        <taxon>Hypocreomycetidae</taxon>
        <taxon>Hypocreales</taxon>
        <taxon>Bionectriaceae</taxon>
        <taxon>Geosmithia</taxon>
    </lineage>
</organism>
<dbReference type="PANTHER" id="PTHR12415:SF4">
    <property type="entry name" value="TYROSYL-DNA PHOSPHODIESTERASE DOMAIN-CONTAINING PROTEIN"/>
    <property type="match status" value="1"/>
</dbReference>
<reference evidence="4" key="1">
    <citation type="submission" date="2020-03" db="EMBL/GenBank/DDBJ databases">
        <title>Site-based positive gene gene selection in Geosmithia morbida across the United States reveals a broad range of putative effectors and factors for local host and environmental adapation.</title>
        <authorList>
            <person name="Onufrak A."/>
            <person name="Murdoch R.W."/>
            <person name="Gazis R."/>
            <person name="Huff M."/>
            <person name="Staton M."/>
            <person name="Klingeman W."/>
            <person name="Hadziabdic D."/>
        </authorList>
    </citation>
    <scope>NUCLEOTIDE SEQUENCE</scope>
    <source>
        <strain evidence="4">1262</strain>
    </source>
</reference>
<protein>
    <submittedName>
        <fullName evidence="4">Tyrosyl-DNA phosphodiesterase</fullName>
    </submittedName>
</protein>
<feature type="binding site" evidence="2">
    <location>
        <position position="164"/>
    </location>
    <ligand>
        <name>substrate</name>
    </ligand>
</feature>
<accession>A0A9P5CYD5</accession>
<dbReference type="GO" id="GO:0003697">
    <property type="term" value="F:single-stranded DNA binding"/>
    <property type="evidence" value="ECO:0007669"/>
    <property type="project" value="TreeGrafter"/>
</dbReference>
<dbReference type="Gene3D" id="3.30.870.10">
    <property type="entry name" value="Endonuclease Chain A"/>
    <property type="match status" value="2"/>
</dbReference>
<dbReference type="CDD" id="cd09122">
    <property type="entry name" value="PLDc_Tdp1_1"/>
    <property type="match status" value="1"/>
</dbReference>
<dbReference type="Pfam" id="PF06087">
    <property type="entry name" value="Tyr-DNA_phospho"/>
    <property type="match status" value="1"/>
</dbReference>
<evidence type="ECO:0000256" key="3">
    <source>
        <dbReference type="SAM" id="MobiDB-lite"/>
    </source>
</evidence>
<dbReference type="InterPro" id="IPR010347">
    <property type="entry name" value="Tdp1"/>
</dbReference>
<dbReference type="InterPro" id="IPR003903">
    <property type="entry name" value="UIM_dom"/>
</dbReference>
<feature type="region of interest" description="Disordered" evidence="3">
    <location>
        <begin position="27"/>
        <end position="60"/>
    </location>
</feature>
<dbReference type="Proteomes" id="UP000749293">
    <property type="component" value="Unassembled WGS sequence"/>
</dbReference>
<dbReference type="EMBL" id="JAANYQ010000017">
    <property type="protein sequence ID" value="KAF4120288.1"/>
    <property type="molecule type" value="Genomic_DNA"/>
</dbReference>
<dbReference type="AlphaFoldDB" id="A0A9P5CYD5"/>
<dbReference type="GO" id="GO:0003690">
    <property type="term" value="F:double-stranded DNA binding"/>
    <property type="evidence" value="ECO:0007669"/>
    <property type="project" value="TreeGrafter"/>
</dbReference>
<dbReference type="GO" id="GO:0005634">
    <property type="term" value="C:nucleus"/>
    <property type="evidence" value="ECO:0007669"/>
    <property type="project" value="InterPro"/>
</dbReference>
<dbReference type="OrthoDB" id="47785at2759"/>
<dbReference type="PROSITE" id="PS50330">
    <property type="entry name" value="UIM"/>
    <property type="match status" value="1"/>
</dbReference>
<comment type="caution">
    <text evidence="4">The sequence shown here is derived from an EMBL/GenBank/DDBJ whole genome shotgun (WGS) entry which is preliminary data.</text>
</comment>